<evidence type="ECO:0000256" key="1">
    <source>
        <dbReference type="ARBA" id="ARBA00022723"/>
    </source>
</evidence>
<dbReference type="GO" id="GO:0003677">
    <property type="term" value="F:DNA binding"/>
    <property type="evidence" value="ECO:0007669"/>
    <property type="project" value="UniProtKB-KW"/>
</dbReference>
<dbReference type="PANTHER" id="PTHR36206:SF4">
    <property type="entry name" value="HYPOTHETICAL CONSERVED PROTEIN (EUROFUNG)-RELATED"/>
    <property type="match status" value="1"/>
</dbReference>
<keyword evidence="10" id="KW-1185">Reference proteome</keyword>
<organism evidence="9 10">
    <name type="scientific">Colletotrichum chlorophyti</name>
    <dbReference type="NCBI Taxonomy" id="708187"/>
    <lineage>
        <taxon>Eukaryota</taxon>
        <taxon>Fungi</taxon>
        <taxon>Dikarya</taxon>
        <taxon>Ascomycota</taxon>
        <taxon>Pezizomycotina</taxon>
        <taxon>Sordariomycetes</taxon>
        <taxon>Hypocreomycetidae</taxon>
        <taxon>Glomerellales</taxon>
        <taxon>Glomerellaceae</taxon>
        <taxon>Colletotrichum</taxon>
    </lineage>
</organism>
<keyword evidence="1" id="KW-0479">Metal-binding</keyword>
<dbReference type="GO" id="GO:0000981">
    <property type="term" value="F:DNA-binding transcription factor activity, RNA polymerase II-specific"/>
    <property type="evidence" value="ECO:0007669"/>
    <property type="project" value="InterPro"/>
</dbReference>
<evidence type="ECO:0000259" key="8">
    <source>
        <dbReference type="PROSITE" id="PS50048"/>
    </source>
</evidence>
<dbReference type="SUPFAM" id="SSF57701">
    <property type="entry name" value="Zn2/Cys6 DNA-binding domain"/>
    <property type="match status" value="1"/>
</dbReference>
<reference evidence="9 10" key="1">
    <citation type="submission" date="2016-11" db="EMBL/GenBank/DDBJ databases">
        <title>Draft Genome Assembly of Colletotrichum chlorophyti a pathogen of herbaceous plants.</title>
        <authorList>
            <person name="Gan P."/>
            <person name="Narusaka M."/>
            <person name="Tsushima A."/>
            <person name="Narusaka Y."/>
            <person name="Takano Y."/>
            <person name="Shirasu K."/>
        </authorList>
    </citation>
    <scope>NUCLEOTIDE SEQUENCE [LARGE SCALE GENOMIC DNA]</scope>
    <source>
        <strain evidence="9 10">NTL11</strain>
    </source>
</reference>
<keyword evidence="2" id="KW-0862">Zinc</keyword>
<dbReference type="OrthoDB" id="1919336at2759"/>
<proteinExistence type="predicted"/>
<evidence type="ECO:0000256" key="3">
    <source>
        <dbReference type="ARBA" id="ARBA00023015"/>
    </source>
</evidence>
<evidence type="ECO:0000256" key="4">
    <source>
        <dbReference type="ARBA" id="ARBA00023125"/>
    </source>
</evidence>
<dbReference type="PROSITE" id="PS50048">
    <property type="entry name" value="ZN2_CY6_FUNGAL_2"/>
    <property type="match status" value="1"/>
</dbReference>
<dbReference type="PROSITE" id="PS00463">
    <property type="entry name" value="ZN2_CY6_FUNGAL_1"/>
    <property type="match status" value="1"/>
</dbReference>
<gene>
    <name evidence="9" type="ORF">CCHL11_02228</name>
</gene>
<dbReference type="InterPro" id="IPR036864">
    <property type="entry name" value="Zn2-C6_fun-type_DNA-bd_sf"/>
</dbReference>
<dbReference type="GO" id="GO:0008270">
    <property type="term" value="F:zinc ion binding"/>
    <property type="evidence" value="ECO:0007669"/>
    <property type="project" value="InterPro"/>
</dbReference>
<keyword evidence="3" id="KW-0805">Transcription regulation</keyword>
<accession>A0A1Q8S700</accession>
<dbReference type="PANTHER" id="PTHR36206">
    <property type="entry name" value="ASPERCRYPTIN BIOSYNTHESIS CLUSTER-SPECIFIC TRANSCRIPTION REGULATOR ATNN-RELATED"/>
    <property type="match status" value="1"/>
</dbReference>
<keyword evidence="5" id="KW-0804">Transcription</keyword>
<dbReference type="CDD" id="cd00067">
    <property type="entry name" value="GAL4"/>
    <property type="match status" value="1"/>
</dbReference>
<dbReference type="SMART" id="SM00066">
    <property type="entry name" value="GAL4"/>
    <property type="match status" value="1"/>
</dbReference>
<sequence length="674" mass="76173">MPTTSYIQTAPDGHRGSTTNDSRAQRSSVPPLSPDSQTCHITNQHAAVQLPGSTPATAAPLTKRRRASAPKVRSGCLTCKTRRVKCDERKPTCARCENADVECDGYSKDAVRPKKNAQREHEIMCAAQRASRQILPRSNAAGWIAIVPAPVPRPRANPAHIHIDRSDVLYYDLFRNQLIHDLAGSGHSEFWSRIVLSESARDPCVRESILAIGAIAQTIFFGPHSDNAPRKAPSFLRPWAFEGTQSNDFYGRHAKAALWHHIRAVSIFRKRIQQTATATSPRSVIIMTMLLIAFEFLQGNMKNADLLMSTGMRLLKNNITLLKRKPDRFDDDPESPCSQLSYGEREDEMDDIEHLLPCLSLMSGFTHFFNSHRASIPIMDSSPSLELPQPGVTRISKLQALWGQLFTRAVVHIIRTLHDQMSFRPLEKVASAREQHVFLGCIERWKHVLAAYLADPSLDRSSRRTLEMIEIHRMLVYIVISCGHDRTDMAYDGFEPDFRRLLDAAVRFLQEPEPVSRISFTFSEGLTTPLGTIIAKCRNHDLRMEAVHLLTSLSWRDGAWDGRAMVTGKMGVVQLEERGRDANGLIPPHSRWVWMRAKWDLERRELFATYCRLVPNDDGTPVHFSMTLKMDKMLDTCGPLNCPGRHDPLGRYADEMMAREKLRWDVPAGKVVHC</sequence>
<dbReference type="AlphaFoldDB" id="A0A1Q8S700"/>
<dbReference type="Pfam" id="PF00172">
    <property type="entry name" value="Zn_clus"/>
    <property type="match status" value="1"/>
</dbReference>
<dbReference type="EMBL" id="MPGH01000011">
    <property type="protein sequence ID" value="OLN97146.1"/>
    <property type="molecule type" value="Genomic_DNA"/>
</dbReference>
<dbReference type="Gene3D" id="4.10.240.10">
    <property type="entry name" value="Zn(2)-C6 fungal-type DNA-binding domain"/>
    <property type="match status" value="1"/>
</dbReference>
<evidence type="ECO:0000256" key="5">
    <source>
        <dbReference type="ARBA" id="ARBA00023163"/>
    </source>
</evidence>
<evidence type="ECO:0000256" key="7">
    <source>
        <dbReference type="SAM" id="MobiDB-lite"/>
    </source>
</evidence>
<dbReference type="InterPro" id="IPR001138">
    <property type="entry name" value="Zn2Cys6_DnaBD"/>
</dbReference>
<evidence type="ECO:0000313" key="9">
    <source>
        <dbReference type="EMBL" id="OLN97146.1"/>
    </source>
</evidence>
<name>A0A1Q8S700_9PEZI</name>
<dbReference type="STRING" id="708187.A0A1Q8S700"/>
<evidence type="ECO:0000313" key="10">
    <source>
        <dbReference type="Proteomes" id="UP000186583"/>
    </source>
</evidence>
<feature type="domain" description="Zn(2)-C6 fungal-type" evidence="8">
    <location>
        <begin position="75"/>
        <end position="103"/>
    </location>
</feature>
<feature type="region of interest" description="Disordered" evidence="7">
    <location>
        <begin position="1"/>
        <end position="36"/>
    </location>
</feature>
<evidence type="ECO:0000256" key="2">
    <source>
        <dbReference type="ARBA" id="ARBA00022833"/>
    </source>
</evidence>
<comment type="caution">
    <text evidence="9">The sequence shown here is derived from an EMBL/GenBank/DDBJ whole genome shotgun (WGS) entry which is preliminary data.</text>
</comment>
<dbReference type="Proteomes" id="UP000186583">
    <property type="component" value="Unassembled WGS sequence"/>
</dbReference>
<protein>
    <submittedName>
        <fullName evidence="9">Autophagy-related protein 2-like protein 1</fullName>
    </submittedName>
</protein>
<keyword evidence="4" id="KW-0238">DNA-binding</keyword>
<evidence type="ECO:0000256" key="6">
    <source>
        <dbReference type="ARBA" id="ARBA00023242"/>
    </source>
</evidence>
<dbReference type="InterPro" id="IPR052360">
    <property type="entry name" value="Transcr_Regulatory_Proteins"/>
</dbReference>
<feature type="compositionally biased region" description="Polar residues" evidence="7">
    <location>
        <begin position="16"/>
        <end position="36"/>
    </location>
</feature>
<keyword evidence="6" id="KW-0539">Nucleus</keyword>